<feature type="compositionally biased region" description="Basic and acidic residues" evidence="1">
    <location>
        <begin position="457"/>
        <end position="472"/>
    </location>
</feature>
<accession>A0A8T0K0Y8</accession>
<dbReference type="PANTHER" id="PTHR33067">
    <property type="entry name" value="RNA-DIRECTED DNA POLYMERASE-RELATED"/>
    <property type="match status" value="1"/>
</dbReference>
<feature type="compositionally biased region" description="Basic and acidic residues" evidence="1">
    <location>
        <begin position="418"/>
        <end position="438"/>
    </location>
</feature>
<evidence type="ECO:0000313" key="3">
    <source>
        <dbReference type="EMBL" id="KAG2390720.1"/>
    </source>
</evidence>
<dbReference type="SUPFAM" id="SSF50630">
    <property type="entry name" value="Acid proteases"/>
    <property type="match status" value="1"/>
</dbReference>
<feature type="compositionally biased region" description="Acidic residues" evidence="1">
    <location>
        <begin position="439"/>
        <end position="456"/>
    </location>
</feature>
<evidence type="ECO:0000313" key="4">
    <source>
        <dbReference type="Proteomes" id="UP000743370"/>
    </source>
</evidence>
<gene>
    <name evidence="3" type="ORF">HKW66_Vig0253420</name>
</gene>
<dbReference type="PANTHER" id="PTHR33067:SF9">
    <property type="entry name" value="RNA-DIRECTED DNA POLYMERASE"/>
    <property type="match status" value="1"/>
</dbReference>
<proteinExistence type="predicted"/>
<dbReference type="Pfam" id="PF13650">
    <property type="entry name" value="Asp_protease_2"/>
    <property type="match status" value="1"/>
</dbReference>
<sequence>MAGVGPPPRRTIGDSITYTSPRNFSSIVRPTMSDKLAEMKPALLQLISSNQFSGLDNEDPHAHLVTFYELCGTMGVQGEDEEALYMRLFPFSLNGKAKAWLQSQPNQSLISWEDVEYKFLARFFPPSKSTEVKAAIATFVQGVDEPLCETWERFKSLLRKCPSHGFSLEMQVQTFCNGLQPHTKMILDASFGGSILFKTADEAIVVIENMASTDMRSQHGRNPAQRRGVYELSAQDALLAQNKLLAQQMELLTQHMAKLPQQLQAMQAQPQPHHQVMRCDFFGDNHPNGHCQSPSTSQPEEVNYMGNQGRQHFFNNHFPNPSNQGWRQNQEASSSKNPYQPAQHYQPQNDRTSKLEDTLQMFIQQSIQNQKNTYASIKNPEVQVGQLAKQLANQQGGQFTANTQVNPKEECNVIFTRSGKEVGRKEEEKEKPEEKEQEKNEEEDQEIIEEEIVEGGEENKKVEKEKNQKEKEIVKHLPYPKTPSTKGKEKQLARFKQIFDQLEITMPLTEALQQIPAYAKYMKQILNKKKYLDEETIEVQGNCSAIMQKTLPPKFKDPGSFTIPCTIGNQEIGRALVDLGASINMIPLSMLKKIGGLEVKPTRMMLQLADRSIKYPYGVVEDVVVKIDKLQFPVDFVVMDMEESADIPLILGRPFMKTSKVVIHVEEGTVKLKDQDEEVTFNVFGVEQQNHEKETSLEATDELLSITSLTEQAAKLVKRSLSCLSPRVKGEEEEKEEELVHQNPVMASDEPKPGKPVRFKNRLWVIKNIKINGVLEIEAPYSRRVKLVTRKLLKGCWCHDKKKHSNIKNQT</sequence>
<feature type="compositionally biased region" description="Polar residues" evidence="1">
    <location>
        <begin position="322"/>
        <end position="350"/>
    </location>
</feature>
<feature type="region of interest" description="Disordered" evidence="1">
    <location>
        <begin position="310"/>
        <end position="352"/>
    </location>
</feature>
<dbReference type="Pfam" id="PF03732">
    <property type="entry name" value="Retrotrans_gag"/>
    <property type="match status" value="1"/>
</dbReference>
<comment type="caution">
    <text evidence="3">The sequence shown here is derived from an EMBL/GenBank/DDBJ whole genome shotgun (WGS) entry which is preliminary data.</text>
</comment>
<dbReference type="EMBL" id="JABFOF010000007">
    <property type="protein sequence ID" value="KAG2390720.1"/>
    <property type="molecule type" value="Genomic_DNA"/>
</dbReference>
<dbReference type="Gene3D" id="2.40.70.10">
    <property type="entry name" value="Acid Proteases"/>
    <property type="match status" value="1"/>
</dbReference>
<dbReference type="InterPro" id="IPR021109">
    <property type="entry name" value="Peptidase_aspartic_dom_sf"/>
</dbReference>
<reference evidence="3 4" key="1">
    <citation type="submission" date="2020-05" db="EMBL/GenBank/DDBJ databases">
        <title>Vigna angularis (adzuki bean) Var. LongXiaoDou No. 4 denovo assembly.</title>
        <authorList>
            <person name="Xiang H."/>
        </authorList>
    </citation>
    <scope>NUCLEOTIDE SEQUENCE [LARGE SCALE GENOMIC DNA]</scope>
    <source>
        <tissue evidence="3">Leaf</tissue>
    </source>
</reference>
<feature type="compositionally biased region" description="Low complexity" evidence="1">
    <location>
        <begin position="312"/>
        <end position="321"/>
    </location>
</feature>
<dbReference type="AlphaFoldDB" id="A0A8T0K0Y8"/>
<name>A0A8T0K0Y8_PHAAN</name>
<feature type="region of interest" description="Disordered" evidence="1">
    <location>
        <begin position="416"/>
        <end position="472"/>
    </location>
</feature>
<dbReference type="InterPro" id="IPR005162">
    <property type="entry name" value="Retrotrans_gag_dom"/>
</dbReference>
<feature type="domain" description="Retrotransposon gag" evidence="2">
    <location>
        <begin position="87"/>
        <end position="181"/>
    </location>
</feature>
<evidence type="ECO:0000256" key="1">
    <source>
        <dbReference type="SAM" id="MobiDB-lite"/>
    </source>
</evidence>
<protein>
    <recommendedName>
        <fullName evidence="2">Retrotransposon gag domain-containing protein</fullName>
    </recommendedName>
</protein>
<evidence type="ECO:0000259" key="2">
    <source>
        <dbReference type="Pfam" id="PF03732"/>
    </source>
</evidence>
<dbReference type="CDD" id="cd00303">
    <property type="entry name" value="retropepsin_like"/>
    <property type="match status" value="1"/>
</dbReference>
<dbReference type="Proteomes" id="UP000743370">
    <property type="component" value="Unassembled WGS sequence"/>
</dbReference>
<organism evidence="3 4">
    <name type="scientific">Phaseolus angularis</name>
    <name type="common">Azuki bean</name>
    <name type="synonym">Vigna angularis</name>
    <dbReference type="NCBI Taxonomy" id="3914"/>
    <lineage>
        <taxon>Eukaryota</taxon>
        <taxon>Viridiplantae</taxon>
        <taxon>Streptophyta</taxon>
        <taxon>Embryophyta</taxon>
        <taxon>Tracheophyta</taxon>
        <taxon>Spermatophyta</taxon>
        <taxon>Magnoliopsida</taxon>
        <taxon>eudicotyledons</taxon>
        <taxon>Gunneridae</taxon>
        <taxon>Pentapetalae</taxon>
        <taxon>rosids</taxon>
        <taxon>fabids</taxon>
        <taxon>Fabales</taxon>
        <taxon>Fabaceae</taxon>
        <taxon>Papilionoideae</taxon>
        <taxon>50 kb inversion clade</taxon>
        <taxon>NPAAA clade</taxon>
        <taxon>indigoferoid/millettioid clade</taxon>
        <taxon>Phaseoleae</taxon>
        <taxon>Vigna</taxon>
    </lineage>
</organism>